<dbReference type="AlphaFoldDB" id="W6Z9G3"/>
<dbReference type="HOGENOM" id="CLU_1970153_0_0_1"/>
<evidence type="ECO:0000313" key="2">
    <source>
        <dbReference type="Proteomes" id="UP000054032"/>
    </source>
</evidence>
<dbReference type="GeneID" id="19120513"/>
<dbReference type="Proteomes" id="UP000054032">
    <property type="component" value="Unassembled WGS sequence"/>
</dbReference>
<accession>W6Z9G3</accession>
<protein>
    <submittedName>
        <fullName evidence="1">Uncharacterized protein</fullName>
    </submittedName>
</protein>
<gene>
    <name evidence="1" type="ORF">COCMIDRAFT_23907</name>
</gene>
<evidence type="ECO:0000313" key="1">
    <source>
        <dbReference type="EMBL" id="EUC48367.1"/>
    </source>
</evidence>
<proteinExistence type="predicted"/>
<dbReference type="OrthoDB" id="3690693at2759"/>
<dbReference type="EMBL" id="KI963942">
    <property type="protein sequence ID" value="EUC48367.1"/>
    <property type="molecule type" value="Genomic_DNA"/>
</dbReference>
<name>W6Z9G3_COCMI</name>
<dbReference type="RefSeq" id="XP_007685126.1">
    <property type="nucleotide sequence ID" value="XM_007686936.1"/>
</dbReference>
<sequence>MSSWFCCQCGDGANTSLMPSCPIYNCGHRRCGCCQSVHNNYSNNNNENYAHSSSRHHYQHTAPLPKGSGYPNASSSRYTQCPVERPERPKIWRWICCKCGGDNSCKTDDGCANCYNHWRDAKCILYDASTQ</sequence>
<keyword evidence="2" id="KW-1185">Reference proteome</keyword>
<reference evidence="1 2" key="1">
    <citation type="journal article" date="2013" name="PLoS Genet.">
        <title>Comparative genome structure, secondary metabolite, and effector coding capacity across Cochliobolus pathogens.</title>
        <authorList>
            <person name="Condon B.J."/>
            <person name="Leng Y."/>
            <person name="Wu D."/>
            <person name="Bushley K.E."/>
            <person name="Ohm R.A."/>
            <person name="Otillar R."/>
            <person name="Martin J."/>
            <person name="Schackwitz W."/>
            <person name="Grimwood J."/>
            <person name="MohdZainudin N."/>
            <person name="Xue C."/>
            <person name="Wang R."/>
            <person name="Manning V.A."/>
            <person name="Dhillon B."/>
            <person name="Tu Z.J."/>
            <person name="Steffenson B.J."/>
            <person name="Salamov A."/>
            <person name="Sun H."/>
            <person name="Lowry S."/>
            <person name="LaButti K."/>
            <person name="Han J."/>
            <person name="Copeland A."/>
            <person name="Lindquist E."/>
            <person name="Barry K."/>
            <person name="Schmutz J."/>
            <person name="Baker S.E."/>
            <person name="Ciuffetti L.M."/>
            <person name="Grigoriev I.V."/>
            <person name="Zhong S."/>
            <person name="Turgeon B.G."/>
        </authorList>
    </citation>
    <scope>NUCLEOTIDE SEQUENCE [LARGE SCALE GENOMIC DNA]</scope>
    <source>
        <strain evidence="1 2">ATCC 44560</strain>
    </source>
</reference>
<dbReference type="KEGG" id="bor:COCMIDRAFT_23907"/>
<organism evidence="1 2">
    <name type="scientific">Bipolaris oryzae ATCC 44560</name>
    <dbReference type="NCBI Taxonomy" id="930090"/>
    <lineage>
        <taxon>Eukaryota</taxon>
        <taxon>Fungi</taxon>
        <taxon>Dikarya</taxon>
        <taxon>Ascomycota</taxon>
        <taxon>Pezizomycotina</taxon>
        <taxon>Dothideomycetes</taxon>
        <taxon>Pleosporomycetidae</taxon>
        <taxon>Pleosporales</taxon>
        <taxon>Pleosporineae</taxon>
        <taxon>Pleosporaceae</taxon>
        <taxon>Bipolaris</taxon>
    </lineage>
</organism>